<organism evidence="1 2">
    <name type="scientific">Marispirochaeta aestuarii</name>
    <dbReference type="NCBI Taxonomy" id="1963862"/>
    <lineage>
        <taxon>Bacteria</taxon>
        <taxon>Pseudomonadati</taxon>
        <taxon>Spirochaetota</taxon>
        <taxon>Spirochaetia</taxon>
        <taxon>Spirochaetales</taxon>
        <taxon>Spirochaetaceae</taxon>
        <taxon>Marispirochaeta</taxon>
    </lineage>
</organism>
<evidence type="ECO:0000313" key="2">
    <source>
        <dbReference type="Proteomes" id="UP000192343"/>
    </source>
</evidence>
<dbReference type="EMBL" id="MWQY01000006">
    <property type="protein sequence ID" value="ORC36241.1"/>
    <property type="molecule type" value="Genomic_DNA"/>
</dbReference>
<dbReference type="RefSeq" id="WP_083049369.1">
    <property type="nucleotide sequence ID" value="NZ_MWQY01000006.1"/>
</dbReference>
<dbReference type="STRING" id="1963862.B4O97_06520"/>
<evidence type="ECO:0000313" key="1">
    <source>
        <dbReference type="EMBL" id="ORC36241.1"/>
    </source>
</evidence>
<dbReference type="OrthoDB" id="368416at2"/>
<protein>
    <submittedName>
        <fullName evidence="1">Uncharacterized protein</fullName>
    </submittedName>
</protein>
<keyword evidence="2" id="KW-1185">Reference proteome</keyword>
<comment type="caution">
    <text evidence="1">The sequence shown here is derived from an EMBL/GenBank/DDBJ whole genome shotgun (WGS) entry which is preliminary data.</text>
</comment>
<dbReference type="AlphaFoldDB" id="A0A1Y1RZM0"/>
<accession>A0A1Y1RZM0</accession>
<sequence>MKVRSPLLAVIIVAVFVSGIGLSMAFNLWRTEASKEPARYESGEFAGEYNPADIRGSYTFGDIEDTFGVPAQVLGKAFALGPDKAPAAYQVKELEESYGELPDGGEIGTDSVRLFTALYLGLPYTAEETTRLPAPALDLLKEKLAPADIDSLRGITAEPQDLVPAAPEEAVPENTEESAAAGEVKGNTTFGELLEWGLTREQIEGVLGIPMGPRTVTVRDYVKEQGLEFSVYRTALQELLNTQ</sequence>
<gene>
    <name evidence="1" type="ORF">B4O97_06520</name>
</gene>
<dbReference type="Proteomes" id="UP000192343">
    <property type="component" value="Unassembled WGS sequence"/>
</dbReference>
<reference evidence="1 2" key="1">
    <citation type="submission" date="2017-03" db="EMBL/GenBank/DDBJ databases">
        <title>Draft Genome sequence of Marispirochaeta sp. strain JC444.</title>
        <authorList>
            <person name="Shivani Y."/>
            <person name="Subhash Y."/>
            <person name="Sasikala C."/>
            <person name="Ramana C."/>
        </authorList>
    </citation>
    <scope>NUCLEOTIDE SEQUENCE [LARGE SCALE GENOMIC DNA]</scope>
    <source>
        <strain evidence="1 2">JC444</strain>
    </source>
</reference>
<name>A0A1Y1RZM0_9SPIO</name>
<proteinExistence type="predicted"/>